<reference evidence="6 7" key="1">
    <citation type="submission" date="2019-07" db="EMBL/GenBank/DDBJ databases">
        <title>Whole genome shotgun sequence of Skermanella aerolata NBRC 106429.</title>
        <authorList>
            <person name="Hosoyama A."/>
            <person name="Uohara A."/>
            <person name="Ohji S."/>
            <person name="Ichikawa N."/>
        </authorList>
    </citation>
    <scope>NUCLEOTIDE SEQUENCE [LARGE SCALE GENOMIC DNA]</scope>
    <source>
        <strain evidence="6 7">NBRC 106429</strain>
    </source>
</reference>
<dbReference type="CDD" id="cd18012">
    <property type="entry name" value="DEXQc_arch_SWI2_SNF2"/>
    <property type="match status" value="1"/>
</dbReference>
<sequence length="1124" mass="123649">MESVFSPFAVFSRRLSLRNIQSSKYMSTANHTARASSPAVAPVPFAEEDLSRVFDQKTLQRGRSLVLLGEVRLGPAEDRIRATVSDLGRTHEVTVSPVHRAQRVALDRTCTCARPACAHMAAAALLALDTRPQWRRPVQTSMIDLLKTKPGEVMKSAAPKPAAAPVQTRAIPKAFWTIEPGQGDVALFVTATLDTGNGVEMPATPREIIEKVAGIEQAGTDRTVARLLGSGGMIRTAVPKGKADGVDKMLRCLLATERLRWHTGAVLSGVVTTGEPKRTVRAFRDPRTNKLLPTGLPEGGALIKGLGYWCVDPGAGQIFPVELQIVMAPKSAGAVPIPQKPVITTRKAMKKAAPRMVAADPPPRMPKSEAAVIIERSPVVTARLSRVTSPGEGLIDILRLSFDYGEKDRPAEIEPDDQRQFAKIEEGDGPPLFARRDKVAEQAAMVRLAQIGFAQLRIEPPKGTLNDRGTRVHRMAGKDVDGAWRSFFTTHVPDLEKEGWKIDIGSDFGTRMIEPTGDVGVVVRDAGEGWFDMDIGVEVDGLRRPLLPILARLIDRGGMAATKVIDGKAQIVLDDGSVLALPAERVERLFSVLEAMLDSGRRLDEKIQVPLAEADLLIDIDDLVSRRPDETKQIESFLRKLRDDDVLPEVQPPVSFQGELRDYQRTGLAWLQSLAANDVAGILADDMGLGKTAQTLAHIALEHEQGRMTDPCLVVVPTSLVHNWTSEAKRFVPHLRTLVLHGLDRHEKRNEVDSAQIVVTTYGVVARDIDLMRDFMWHLVVLDEAQAIKNPDSRATRAVCGLSARHRLCLSGTPVENNLGELWAQFAFLMPGLLGDRKDFQKRFRTPIEKRGDATRASHLVRRTRPFLLRRTKAEVAKELPPKTEVIRHIDLGQEQRDLYETIRLSVHEKVRAAIADSGLSRNAITVIDALLKLRQVCCDPRLVKIAAAAAVAESAKLDGLIEMVSEMVPEGRRILIFSQFTSMLELIKPELKKAGIPFVELTGSTRDRTEPVERFQRGEVPVFLISLKAGGRGLNLTAADTVIHYDPWWNPAAENQATDRAHRIGQDKPVFVYKLIAANTVEERILELQLRKGNLAAATIEGTGLFGALGTTDIDYLFGQVEE</sequence>
<keyword evidence="2" id="KW-0479">Metal-binding</keyword>
<dbReference type="Proteomes" id="UP000321523">
    <property type="component" value="Unassembled WGS sequence"/>
</dbReference>
<dbReference type="InterPro" id="IPR001650">
    <property type="entry name" value="Helicase_C-like"/>
</dbReference>
<dbReference type="InterPro" id="IPR007527">
    <property type="entry name" value="Znf_SWIM"/>
</dbReference>
<gene>
    <name evidence="6" type="ORF">SAE02_51350</name>
</gene>
<comment type="caution">
    <text evidence="6">The sequence shown here is derived from an EMBL/GenBank/DDBJ whole genome shotgun (WGS) entry which is preliminary data.</text>
</comment>
<dbReference type="PROSITE" id="PS50966">
    <property type="entry name" value="ZF_SWIM"/>
    <property type="match status" value="1"/>
</dbReference>
<dbReference type="Gene3D" id="3.40.50.10810">
    <property type="entry name" value="Tandem AAA-ATPase domain"/>
    <property type="match status" value="1"/>
</dbReference>
<dbReference type="PROSITE" id="PS51192">
    <property type="entry name" value="HELICASE_ATP_BIND_1"/>
    <property type="match status" value="1"/>
</dbReference>
<accession>A0A512DWY2</accession>
<evidence type="ECO:0000256" key="1">
    <source>
        <dbReference type="ARBA" id="ARBA00022801"/>
    </source>
</evidence>
<dbReference type="GO" id="GO:0016787">
    <property type="term" value="F:hydrolase activity"/>
    <property type="evidence" value="ECO:0007669"/>
    <property type="project" value="UniProtKB-KW"/>
</dbReference>
<feature type="domain" description="SWIM-type" evidence="3">
    <location>
        <begin position="102"/>
        <end position="128"/>
    </location>
</feature>
<keyword evidence="2" id="KW-0863">Zinc-finger</keyword>
<dbReference type="Gene3D" id="3.40.50.300">
    <property type="entry name" value="P-loop containing nucleotide triphosphate hydrolases"/>
    <property type="match status" value="1"/>
</dbReference>
<evidence type="ECO:0000259" key="5">
    <source>
        <dbReference type="PROSITE" id="PS51194"/>
    </source>
</evidence>
<dbReference type="SMART" id="SM00490">
    <property type="entry name" value="HELICc"/>
    <property type="match status" value="1"/>
</dbReference>
<dbReference type="InterPro" id="IPR038718">
    <property type="entry name" value="SNF2-like_sf"/>
</dbReference>
<dbReference type="InterPro" id="IPR027417">
    <property type="entry name" value="P-loop_NTPase"/>
</dbReference>
<dbReference type="InterPro" id="IPR000330">
    <property type="entry name" value="SNF2_N"/>
</dbReference>
<evidence type="ECO:0000259" key="3">
    <source>
        <dbReference type="PROSITE" id="PS50966"/>
    </source>
</evidence>
<evidence type="ECO:0000259" key="4">
    <source>
        <dbReference type="PROSITE" id="PS51192"/>
    </source>
</evidence>
<dbReference type="GO" id="GO:0005524">
    <property type="term" value="F:ATP binding"/>
    <property type="evidence" value="ECO:0007669"/>
    <property type="project" value="InterPro"/>
</dbReference>
<dbReference type="Pfam" id="PF00271">
    <property type="entry name" value="Helicase_C"/>
    <property type="match status" value="1"/>
</dbReference>
<dbReference type="GO" id="GO:0004386">
    <property type="term" value="F:helicase activity"/>
    <property type="evidence" value="ECO:0007669"/>
    <property type="project" value="UniProtKB-KW"/>
</dbReference>
<proteinExistence type="predicted"/>
<dbReference type="InterPro" id="IPR014001">
    <property type="entry name" value="Helicase_ATP-bd"/>
</dbReference>
<dbReference type="SMART" id="SM00487">
    <property type="entry name" value="DEXDc"/>
    <property type="match status" value="1"/>
</dbReference>
<name>A0A512DWY2_9PROT</name>
<protein>
    <recommendedName>
        <fullName evidence="8">Helicase</fullName>
    </recommendedName>
</protein>
<feature type="domain" description="Helicase C-terminal" evidence="5">
    <location>
        <begin position="957"/>
        <end position="1107"/>
    </location>
</feature>
<organism evidence="6 7">
    <name type="scientific">Skermanella aerolata</name>
    <dbReference type="NCBI Taxonomy" id="393310"/>
    <lineage>
        <taxon>Bacteria</taxon>
        <taxon>Pseudomonadati</taxon>
        <taxon>Pseudomonadota</taxon>
        <taxon>Alphaproteobacteria</taxon>
        <taxon>Rhodospirillales</taxon>
        <taxon>Azospirillaceae</taxon>
        <taxon>Skermanella</taxon>
    </lineage>
</organism>
<dbReference type="Pfam" id="PF00176">
    <property type="entry name" value="SNF2-rel_dom"/>
    <property type="match status" value="1"/>
</dbReference>
<feature type="domain" description="Helicase ATP-binding" evidence="4">
    <location>
        <begin position="672"/>
        <end position="832"/>
    </location>
</feature>
<evidence type="ECO:0000313" key="6">
    <source>
        <dbReference type="EMBL" id="GEO40987.1"/>
    </source>
</evidence>
<keyword evidence="2" id="KW-0862">Zinc</keyword>
<dbReference type="PROSITE" id="PS51194">
    <property type="entry name" value="HELICASE_CTER"/>
    <property type="match status" value="1"/>
</dbReference>
<evidence type="ECO:0000313" key="7">
    <source>
        <dbReference type="Proteomes" id="UP000321523"/>
    </source>
</evidence>
<dbReference type="PANTHER" id="PTHR10799">
    <property type="entry name" value="SNF2/RAD54 HELICASE FAMILY"/>
    <property type="match status" value="1"/>
</dbReference>
<dbReference type="GO" id="GO:0008270">
    <property type="term" value="F:zinc ion binding"/>
    <property type="evidence" value="ECO:0007669"/>
    <property type="project" value="UniProtKB-KW"/>
</dbReference>
<dbReference type="CDD" id="cd18793">
    <property type="entry name" value="SF2_C_SNF"/>
    <property type="match status" value="1"/>
</dbReference>
<evidence type="ECO:0000256" key="2">
    <source>
        <dbReference type="PROSITE-ProRule" id="PRU00325"/>
    </source>
</evidence>
<keyword evidence="7" id="KW-1185">Reference proteome</keyword>
<evidence type="ECO:0008006" key="8">
    <source>
        <dbReference type="Google" id="ProtNLM"/>
    </source>
</evidence>
<keyword evidence="1" id="KW-0378">Hydrolase</keyword>
<dbReference type="InterPro" id="IPR049730">
    <property type="entry name" value="SNF2/RAD54-like_C"/>
</dbReference>
<dbReference type="AlphaFoldDB" id="A0A512DWY2"/>
<dbReference type="EMBL" id="BJYZ01000025">
    <property type="protein sequence ID" value="GEO40987.1"/>
    <property type="molecule type" value="Genomic_DNA"/>
</dbReference>
<dbReference type="SUPFAM" id="SSF52540">
    <property type="entry name" value="P-loop containing nucleoside triphosphate hydrolases"/>
    <property type="match status" value="2"/>
</dbReference>